<organism evidence="1 2">
    <name type="scientific">Sphaerodactylus townsendi</name>
    <dbReference type="NCBI Taxonomy" id="933632"/>
    <lineage>
        <taxon>Eukaryota</taxon>
        <taxon>Metazoa</taxon>
        <taxon>Chordata</taxon>
        <taxon>Craniata</taxon>
        <taxon>Vertebrata</taxon>
        <taxon>Euteleostomi</taxon>
        <taxon>Lepidosauria</taxon>
        <taxon>Squamata</taxon>
        <taxon>Bifurcata</taxon>
        <taxon>Gekkota</taxon>
        <taxon>Sphaerodactylidae</taxon>
        <taxon>Sphaerodactylus</taxon>
    </lineage>
</organism>
<dbReference type="Proteomes" id="UP000827872">
    <property type="component" value="Linkage Group LG11"/>
</dbReference>
<evidence type="ECO:0000313" key="2">
    <source>
        <dbReference type="Proteomes" id="UP000827872"/>
    </source>
</evidence>
<dbReference type="EMBL" id="CM037624">
    <property type="protein sequence ID" value="KAH8010279.1"/>
    <property type="molecule type" value="Genomic_DNA"/>
</dbReference>
<gene>
    <name evidence="1" type="ORF">K3G42_000750</name>
</gene>
<name>A0ACB8FTK3_9SAUR</name>
<protein>
    <submittedName>
        <fullName evidence="1">Uncharacterized protein</fullName>
    </submittedName>
</protein>
<keyword evidence="2" id="KW-1185">Reference proteome</keyword>
<reference evidence="1" key="1">
    <citation type="submission" date="2021-08" db="EMBL/GenBank/DDBJ databases">
        <title>The first chromosome-level gecko genome reveals the dynamic sex chromosomes of Neotropical dwarf geckos (Sphaerodactylidae: Sphaerodactylus).</title>
        <authorList>
            <person name="Pinto B.J."/>
            <person name="Keating S.E."/>
            <person name="Gamble T."/>
        </authorList>
    </citation>
    <scope>NUCLEOTIDE SEQUENCE</scope>
    <source>
        <strain evidence="1">TG3544</strain>
    </source>
</reference>
<accession>A0ACB8FTK3</accession>
<evidence type="ECO:0000313" key="1">
    <source>
        <dbReference type="EMBL" id="KAH8010279.1"/>
    </source>
</evidence>
<sequence>MSRVEQVAYLMAEREKEKAALEAPTAEEEGVEDSMEGQLRTELCSLWRQLANLTQDHSPYYQGGRRDIVEGGAPNHLQRHNPQRGSQKSFKVDFAGDPDELAFFLIQVALHMEIHNNSFNSDQERAFQIGTRLQRRLLTGWWA</sequence>
<proteinExistence type="predicted"/>
<comment type="caution">
    <text evidence="1">The sequence shown here is derived from an EMBL/GenBank/DDBJ whole genome shotgun (WGS) entry which is preliminary data.</text>
</comment>